<dbReference type="GO" id="GO:0006080">
    <property type="term" value="P:substituted mannan metabolic process"/>
    <property type="evidence" value="ECO:0007669"/>
    <property type="project" value="InterPro"/>
</dbReference>
<dbReference type="Gene3D" id="1.10.1330.10">
    <property type="entry name" value="Dockerin domain"/>
    <property type="match status" value="1"/>
</dbReference>
<evidence type="ECO:0000256" key="5">
    <source>
        <dbReference type="SAM" id="MobiDB-lite"/>
    </source>
</evidence>
<dbReference type="SUPFAM" id="SSF63446">
    <property type="entry name" value="Type I dockerin domain"/>
    <property type="match status" value="1"/>
</dbReference>
<dbReference type="PROSITE" id="PS51175">
    <property type="entry name" value="CBM6"/>
    <property type="match status" value="1"/>
</dbReference>
<feature type="signal peptide" evidence="6">
    <location>
        <begin position="1"/>
        <end position="33"/>
    </location>
</feature>
<keyword evidence="6" id="KW-0732">Signal</keyword>
<dbReference type="GO" id="GO:0030246">
    <property type="term" value="F:carbohydrate binding"/>
    <property type="evidence" value="ECO:0007669"/>
    <property type="project" value="InterPro"/>
</dbReference>
<reference evidence="10 11" key="1">
    <citation type="submission" date="2016-11" db="EMBL/GenBank/DDBJ databases">
        <authorList>
            <person name="Jaros S."/>
            <person name="Januszkiewicz K."/>
            <person name="Wedrychowicz H."/>
        </authorList>
    </citation>
    <scope>NUCLEOTIDE SEQUENCE [LARGE SCALE GENOMIC DNA]</scope>
    <source>
        <strain evidence="10 11">YL228</strain>
    </source>
</reference>
<dbReference type="PROSITE" id="PS51764">
    <property type="entry name" value="GH26"/>
    <property type="match status" value="1"/>
</dbReference>
<dbReference type="InterPro" id="IPR008979">
    <property type="entry name" value="Galactose-bd-like_sf"/>
</dbReference>
<evidence type="ECO:0000256" key="3">
    <source>
        <dbReference type="ARBA" id="ARBA00023295"/>
    </source>
</evidence>
<feature type="domain" description="GH26" evidence="8">
    <location>
        <begin position="198"/>
        <end position="517"/>
    </location>
</feature>
<feature type="domain" description="Dockerin" evidence="9">
    <location>
        <begin position="587"/>
        <end position="665"/>
    </location>
</feature>
<evidence type="ECO:0000256" key="4">
    <source>
        <dbReference type="PROSITE-ProRule" id="PRU01100"/>
    </source>
</evidence>
<evidence type="ECO:0000313" key="11">
    <source>
        <dbReference type="Proteomes" id="UP000183461"/>
    </source>
</evidence>
<evidence type="ECO:0000256" key="2">
    <source>
        <dbReference type="ARBA" id="ARBA00022801"/>
    </source>
</evidence>
<feature type="compositionally biased region" description="Low complexity" evidence="5">
    <location>
        <begin position="563"/>
        <end position="584"/>
    </location>
</feature>
<dbReference type="InterPro" id="IPR022790">
    <property type="entry name" value="GH26_dom"/>
</dbReference>
<dbReference type="InterPro" id="IPR036439">
    <property type="entry name" value="Dockerin_dom_sf"/>
</dbReference>
<feature type="active site" description="Proton donor" evidence="4">
    <location>
        <position position="366"/>
    </location>
</feature>
<comment type="similarity">
    <text evidence="1 4">Belongs to the glycosyl hydrolase 26 family.</text>
</comment>
<evidence type="ECO:0000256" key="1">
    <source>
        <dbReference type="ARBA" id="ARBA00007754"/>
    </source>
</evidence>
<organism evidence="10 11">
    <name type="scientific">Ruminococcus flavefaciens</name>
    <dbReference type="NCBI Taxonomy" id="1265"/>
    <lineage>
        <taxon>Bacteria</taxon>
        <taxon>Bacillati</taxon>
        <taxon>Bacillota</taxon>
        <taxon>Clostridia</taxon>
        <taxon>Eubacteriales</taxon>
        <taxon>Oscillospiraceae</taxon>
        <taxon>Ruminococcus</taxon>
    </lineage>
</organism>
<dbReference type="PANTHER" id="PTHR40079">
    <property type="entry name" value="MANNAN ENDO-1,4-BETA-MANNOSIDASE E-RELATED"/>
    <property type="match status" value="1"/>
</dbReference>
<proteinExistence type="inferred from homology"/>
<feature type="domain" description="CBM6" evidence="7">
    <location>
        <begin position="42"/>
        <end position="176"/>
    </location>
</feature>
<dbReference type="InterPro" id="IPR000805">
    <property type="entry name" value="Glyco_hydro_26"/>
</dbReference>
<dbReference type="CDD" id="cd14256">
    <property type="entry name" value="Dockerin_I"/>
    <property type="match status" value="1"/>
</dbReference>
<accession>A0A1K1LKX3</accession>
<evidence type="ECO:0000259" key="8">
    <source>
        <dbReference type="PROSITE" id="PS51764"/>
    </source>
</evidence>
<dbReference type="CDD" id="cd04086">
    <property type="entry name" value="CBM35_mannanase-like"/>
    <property type="match status" value="1"/>
</dbReference>
<evidence type="ECO:0000259" key="9">
    <source>
        <dbReference type="PROSITE" id="PS51766"/>
    </source>
</evidence>
<dbReference type="InterPro" id="IPR016134">
    <property type="entry name" value="Dockerin_dom"/>
</dbReference>
<dbReference type="Proteomes" id="UP000183461">
    <property type="component" value="Unassembled WGS sequence"/>
</dbReference>
<dbReference type="PANTHER" id="PTHR40079:SF4">
    <property type="entry name" value="GH26 DOMAIN-CONTAINING PROTEIN-RELATED"/>
    <property type="match status" value="1"/>
</dbReference>
<dbReference type="AlphaFoldDB" id="A0A1K1LKX3"/>
<dbReference type="InterPro" id="IPR005084">
    <property type="entry name" value="CBM6"/>
</dbReference>
<protein>
    <submittedName>
        <fullName evidence="10">Mannan endo-1,4-beta-mannosidase</fullName>
    </submittedName>
</protein>
<dbReference type="Pfam" id="PF02156">
    <property type="entry name" value="Glyco_hydro_26"/>
    <property type="match status" value="1"/>
</dbReference>
<dbReference type="InterPro" id="IPR018247">
    <property type="entry name" value="EF_Hand_1_Ca_BS"/>
</dbReference>
<dbReference type="PROSITE" id="PS00018">
    <property type="entry name" value="EF_HAND_1"/>
    <property type="match status" value="1"/>
</dbReference>
<evidence type="ECO:0000259" key="7">
    <source>
        <dbReference type="PROSITE" id="PS51175"/>
    </source>
</evidence>
<keyword evidence="2 4" id="KW-0378">Hydrolase</keyword>
<dbReference type="Gene3D" id="2.60.120.260">
    <property type="entry name" value="Galactose-binding domain-like"/>
    <property type="match status" value="1"/>
</dbReference>
<evidence type="ECO:0000313" key="10">
    <source>
        <dbReference type="EMBL" id="SFW11499.1"/>
    </source>
</evidence>
<dbReference type="GO" id="GO:0000272">
    <property type="term" value="P:polysaccharide catabolic process"/>
    <property type="evidence" value="ECO:0007669"/>
    <property type="project" value="InterPro"/>
</dbReference>
<dbReference type="Pfam" id="PF16990">
    <property type="entry name" value="CBM_35"/>
    <property type="match status" value="1"/>
</dbReference>
<dbReference type="PROSITE" id="PS51766">
    <property type="entry name" value="DOCKERIN"/>
    <property type="match status" value="1"/>
</dbReference>
<feature type="active site" description="Nucleophile" evidence="4">
    <location>
        <position position="465"/>
    </location>
</feature>
<feature type="chain" id="PRO_5038487404" evidence="6">
    <location>
        <begin position="34"/>
        <end position="665"/>
    </location>
</feature>
<dbReference type="EMBL" id="FPIP01000001">
    <property type="protein sequence ID" value="SFW11499.1"/>
    <property type="molecule type" value="Genomic_DNA"/>
</dbReference>
<gene>
    <name evidence="10" type="ORF">SAMN02910280_0519</name>
</gene>
<dbReference type="PRINTS" id="PR00739">
    <property type="entry name" value="GLHYDRLASE26"/>
</dbReference>
<sequence length="665" mass="73207">MKKEKLKRSVSTVAAAVIAAAAMSLPSAPKAPAGVSAADNVLKYEFEDGKTSGGKIHSNGVSDVKLGDFPEDTDLSGYSGKGFAYLDQKGTTLSVEVDVPEAGLYELTICYCEPSDPRKKVQYLNVNGVNQGELTCPYTNKFAETSGGVVNLKKGKNTIELKAYWGYTFFDYLTLKPASEKLTNLSPTRELCNPKASESTKRLYSYLCDVYGKHVISGQQEYCGDHNYNLWNSPDVFIKDNEAEFEYIKEKTGKQPAIRGIDFLAYNSSSDWRDHAPERVIEWVNKYHGIATVSWHWNVPCEKGSDDVAFYVESANPKFTTFSISKALEEGTWENEVIMKDIELIAGEFKKLKDADVPVLFRPLHEAEGAWFWWGAEGPEPCKKLYRLLYDKLTNEYGLDNIIWIWTSSTSPAAKDWYPGDDVVDILGCDKYNCADGVANLSSIASTFYSMVQITDGQKMVTMSENDSIPSLENLVNDKAAWLYFCPWYMNYLTSEQNNPVDNLIEIYQSDYCITLDELPDLKKYPISGGGETVVSVTTTKPAVTTTTTTAKTVSSTTTTAVTTTAPKPTSTTSSAVTTTTVKPTDGKYKKGDANCDGSVDMGDVVLVMQSLANPNKFGTSGSDAKHITVQGAENADVDTTSKGLTSNDALEIQKYLLGLSKWDK</sequence>
<evidence type="ECO:0000256" key="6">
    <source>
        <dbReference type="SAM" id="SignalP"/>
    </source>
</evidence>
<dbReference type="SUPFAM" id="SSF49785">
    <property type="entry name" value="Galactose-binding domain-like"/>
    <property type="match status" value="1"/>
</dbReference>
<name>A0A1K1LKX3_RUMFL</name>
<dbReference type="SUPFAM" id="SSF51445">
    <property type="entry name" value="(Trans)glycosidases"/>
    <property type="match status" value="1"/>
</dbReference>
<dbReference type="GO" id="GO:0016985">
    <property type="term" value="F:mannan endo-1,4-beta-mannosidase activity"/>
    <property type="evidence" value="ECO:0007669"/>
    <property type="project" value="InterPro"/>
</dbReference>
<dbReference type="InterPro" id="IPR017853">
    <property type="entry name" value="GH"/>
</dbReference>
<feature type="region of interest" description="Disordered" evidence="5">
    <location>
        <begin position="563"/>
        <end position="589"/>
    </location>
</feature>
<dbReference type="Gene3D" id="3.20.20.80">
    <property type="entry name" value="Glycosidases"/>
    <property type="match status" value="1"/>
</dbReference>
<keyword evidence="3 4" id="KW-0326">Glycosidase</keyword>